<accession>A0A239L6Y0</accession>
<gene>
    <name evidence="1" type="ORF">SAMN05446037_106610</name>
</gene>
<keyword evidence="1" id="KW-0808">Transferase</keyword>
<organism evidence="1 2">
    <name type="scientific">Anaerovirgula multivorans</name>
    <dbReference type="NCBI Taxonomy" id="312168"/>
    <lineage>
        <taxon>Bacteria</taxon>
        <taxon>Bacillati</taxon>
        <taxon>Bacillota</taxon>
        <taxon>Clostridia</taxon>
        <taxon>Peptostreptococcales</taxon>
        <taxon>Natronincolaceae</taxon>
        <taxon>Anaerovirgula</taxon>
    </lineage>
</organism>
<name>A0A239L6Y0_9FIRM</name>
<dbReference type="EMBL" id="FZOJ01000066">
    <property type="protein sequence ID" value="SNT26201.1"/>
    <property type="molecule type" value="Genomic_DNA"/>
</dbReference>
<dbReference type="Pfam" id="PF03737">
    <property type="entry name" value="RraA-like"/>
    <property type="match status" value="1"/>
</dbReference>
<keyword evidence="1" id="KW-0489">Methyltransferase</keyword>
<dbReference type="Gene3D" id="3.50.30.40">
    <property type="entry name" value="Ribonuclease E inhibitor RraA/RraA-like"/>
    <property type="match status" value="1"/>
</dbReference>
<evidence type="ECO:0000313" key="2">
    <source>
        <dbReference type="Proteomes" id="UP000198304"/>
    </source>
</evidence>
<dbReference type="SUPFAM" id="SSF89562">
    <property type="entry name" value="RraA-like"/>
    <property type="match status" value="1"/>
</dbReference>
<keyword evidence="2" id="KW-1185">Reference proteome</keyword>
<dbReference type="InterPro" id="IPR036704">
    <property type="entry name" value="RraA/RraA-like_sf"/>
</dbReference>
<protein>
    <submittedName>
        <fullName evidence="1">Demethylmenaquinone methyltransferase</fullName>
    </submittedName>
</protein>
<sequence length="41" mass="4526">MCLGEINASVLCRGKIICQGDIILGDEDGIVIMKNYQKELE</sequence>
<dbReference type="Proteomes" id="UP000198304">
    <property type="component" value="Unassembled WGS sequence"/>
</dbReference>
<dbReference type="AlphaFoldDB" id="A0A239L6Y0"/>
<dbReference type="GO" id="GO:0008168">
    <property type="term" value="F:methyltransferase activity"/>
    <property type="evidence" value="ECO:0007669"/>
    <property type="project" value="UniProtKB-KW"/>
</dbReference>
<evidence type="ECO:0000313" key="1">
    <source>
        <dbReference type="EMBL" id="SNT26201.1"/>
    </source>
</evidence>
<dbReference type="InterPro" id="IPR005493">
    <property type="entry name" value="RraA/RraA-like"/>
</dbReference>
<reference evidence="1 2" key="1">
    <citation type="submission" date="2017-06" db="EMBL/GenBank/DDBJ databases">
        <authorList>
            <person name="Kim H.J."/>
            <person name="Triplett B.A."/>
        </authorList>
    </citation>
    <scope>NUCLEOTIDE SEQUENCE [LARGE SCALE GENOMIC DNA]</scope>
    <source>
        <strain evidence="1 2">SCA</strain>
    </source>
</reference>
<dbReference type="GO" id="GO:0032259">
    <property type="term" value="P:methylation"/>
    <property type="evidence" value="ECO:0007669"/>
    <property type="project" value="UniProtKB-KW"/>
</dbReference>
<proteinExistence type="predicted"/>